<reference evidence="2 3" key="1">
    <citation type="submission" date="2015-01" db="EMBL/GenBank/DDBJ databases">
        <title>Evolution of Trichinella species and genotypes.</title>
        <authorList>
            <person name="Korhonen P.K."/>
            <person name="Edoardo P."/>
            <person name="Giuseppe L.R."/>
            <person name="Gasser R.B."/>
        </authorList>
    </citation>
    <scope>NUCLEOTIDE SEQUENCE [LARGE SCALE GENOMIC DNA]</scope>
    <source>
        <strain evidence="2">ISS2496</strain>
    </source>
</reference>
<name>A0A0V0YZJ7_9BILA</name>
<feature type="transmembrane region" description="Helical" evidence="1">
    <location>
        <begin position="12"/>
        <end position="32"/>
    </location>
</feature>
<keyword evidence="3" id="KW-1185">Reference proteome</keyword>
<comment type="caution">
    <text evidence="2">The sequence shown here is derived from an EMBL/GenBank/DDBJ whole genome shotgun (WGS) entry which is preliminary data.</text>
</comment>
<evidence type="ECO:0000313" key="2">
    <source>
        <dbReference type="EMBL" id="KRY05749.1"/>
    </source>
</evidence>
<accession>A0A0V0YZJ7</accession>
<keyword evidence="1" id="KW-0472">Membrane</keyword>
<gene>
    <name evidence="2" type="ORF">T12_16848</name>
</gene>
<evidence type="ECO:0000256" key="1">
    <source>
        <dbReference type="SAM" id="Phobius"/>
    </source>
</evidence>
<evidence type="ECO:0000313" key="3">
    <source>
        <dbReference type="Proteomes" id="UP000054783"/>
    </source>
</evidence>
<proteinExistence type="predicted"/>
<protein>
    <submittedName>
        <fullName evidence="2">Uncharacterized protein</fullName>
    </submittedName>
</protein>
<sequence length="37" mass="4432">MFFLVTQVHAPVIRLQLLSVITNMAVIWYITIFNYEF</sequence>
<dbReference type="Proteomes" id="UP000054783">
    <property type="component" value="Unassembled WGS sequence"/>
</dbReference>
<dbReference type="AlphaFoldDB" id="A0A0V0YZJ7"/>
<keyword evidence="1" id="KW-0812">Transmembrane</keyword>
<organism evidence="2 3">
    <name type="scientific">Trichinella patagoniensis</name>
    <dbReference type="NCBI Taxonomy" id="990121"/>
    <lineage>
        <taxon>Eukaryota</taxon>
        <taxon>Metazoa</taxon>
        <taxon>Ecdysozoa</taxon>
        <taxon>Nematoda</taxon>
        <taxon>Enoplea</taxon>
        <taxon>Dorylaimia</taxon>
        <taxon>Trichinellida</taxon>
        <taxon>Trichinellidae</taxon>
        <taxon>Trichinella</taxon>
    </lineage>
</organism>
<keyword evidence="1" id="KW-1133">Transmembrane helix</keyword>
<dbReference type="EMBL" id="JYDQ01001130">
    <property type="protein sequence ID" value="KRY05749.1"/>
    <property type="molecule type" value="Genomic_DNA"/>
</dbReference>